<keyword evidence="4" id="KW-1185">Reference proteome</keyword>
<name>A0ABQ2BZJ6_9FLAO</name>
<evidence type="ECO:0000256" key="2">
    <source>
        <dbReference type="ARBA" id="ARBA00022723"/>
    </source>
</evidence>
<reference evidence="4" key="1">
    <citation type="journal article" date="2019" name="Int. J. Syst. Evol. Microbiol.">
        <title>The Global Catalogue of Microorganisms (GCM) 10K type strain sequencing project: providing services to taxonomists for standard genome sequencing and annotation.</title>
        <authorList>
            <consortium name="The Broad Institute Genomics Platform"/>
            <consortium name="The Broad Institute Genome Sequencing Center for Infectious Disease"/>
            <person name="Wu L."/>
            <person name="Ma J."/>
        </authorList>
    </citation>
    <scope>NUCLEOTIDE SEQUENCE [LARGE SCALE GENOMIC DNA]</scope>
    <source>
        <strain evidence="4">CCM 8681</strain>
    </source>
</reference>
<evidence type="ECO:0000256" key="1">
    <source>
        <dbReference type="ARBA" id="ARBA00008635"/>
    </source>
</evidence>
<evidence type="ECO:0000313" key="4">
    <source>
        <dbReference type="Proteomes" id="UP000624701"/>
    </source>
</evidence>
<dbReference type="Gene3D" id="1.20.120.450">
    <property type="entry name" value="dinb family like domain"/>
    <property type="match status" value="1"/>
</dbReference>
<dbReference type="InterPro" id="IPR007837">
    <property type="entry name" value="DinB"/>
</dbReference>
<sequence length="153" mass="17817">MHKEIIETWQIHNRINSYLLDTIENENYLNDLSTAKGRNVRNQFMHMHNVRLMWIKEALPELLPNLEKLEDDNLSIEKLKINIIASGIAIEKLLKFGLENNRIKGFKPHPTAFLGYLISHESHHRGQIVLILKECGHSISKKAGFGLWQWGTR</sequence>
<comment type="similarity">
    <text evidence="1">Belongs to the DinB family.</text>
</comment>
<keyword evidence="2" id="KW-0479">Metal-binding</keyword>
<evidence type="ECO:0008006" key="5">
    <source>
        <dbReference type="Google" id="ProtNLM"/>
    </source>
</evidence>
<dbReference type="EMBL" id="BMDQ01000001">
    <property type="protein sequence ID" value="GGI56967.1"/>
    <property type="molecule type" value="Genomic_DNA"/>
</dbReference>
<dbReference type="InterPro" id="IPR034660">
    <property type="entry name" value="DinB/YfiT-like"/>
</dbReference>
<proteinExistence type="inferred from homology"/>
<accession>A0ABQ2BZJ6</accession>
<dbReference type="SUPFAM" id="SSF109854">
    <property type="entry name" value="DinB/YfiT-like putative metalloenzymes"/>
    <property type="match status" value="1"/>
</dbReference>
<dbReference type="Pfam" id="PF05163">
    <property type="entry name" value="DinB"/>
    <property type="match status" value="1"/>
</dbReference>
<evidence type="ECO:0000313" key="3">
    <source>
        <dbReference type="EMBL" id="GGI56967.1"/>
    </source>
</evidence>
<protein>
    <recommendedName>
        <fullName evidence="5">Damage-inducible protein DinB</fullName>
    </recommendedName>
</protein>
<gene>
    <name evidence="3" type="ORF">GCM10011444_12760</name>
</gene>
<comment type="caution">
    <text evidence="3">The sequence shown here is derived from an EMBL/GenBank/DDBJ whole genome shotgun (WGS) entry which is preliminary data.</text>
</comment>
<organism evidence="3 4">
    <name type="scientific">Winogradskyella haliclonae</name>
    <dbReference type="NCBI Taxonomy" id="2048558"/>
    <lineage>
        <taxon>Bacteria</taxon>
        <taxon>Pseudomonadati</taxon>
        <taxon>Bacteroidota</taxon>
        <taxon>Flavobacteriia</taxon>
        <taxon>Flavobacteriales</taxon>
        <taxon>Flavobacteriaceae</taxon>
        <taxon>Winogradskyella</taxon>
    </lineage>
</organism>
<dbReference type="Proteomes" id="UP000624701">
    <property type="component" value="Unassembled WGS sequence"/>
</dbReference>
<dbReference type="RefSeq" id="WP_188373852.1">
    <property type="nucleotide sequence ID" value="NZ_BMDQ01000001.1"/>
</dbReference>